<organism evidence="1 2">
    <name type="scientific">Spiribacter salinus</name>
    <dbReference type="NCBI Taxonomy" id="1335746"/>
    <lineage>
        <taxon>Bacteria</taxon>
        <taxon>Pseudomonadati</taxon>
        <taxon>Pseudomonadota</taxon>
        <taxon>Gammaproteobacteria</taxon>
        <taxon>Chromatiales</taxon>
        <taxon>Ectothiorhodospiraceae</taxon>
        <taxon>Spiribacter</taxon>
    </lineage>
</organism>
<comment type="caution">
    <text evidence="1">The sequence shown here is derived from an EMBL/GenBank/DDBJ whole genome shotgun (WGS) entry which is preliminary data.</text>
</comment>
<proteinExistence type="predicted"/>
<reference evidence="1 2" key="1">
    <citation type="submission" date="2019-06" db="EMBL/GenBank/DDBJ databases">
        <title>Metagenome assembled Genome of Spiribacter salinus SL48-SHIP from the microbial mat of Salt Lake 48 (Novosibirsk region, Russia).</title>
        <authorList>
            <person name="Shipova A."/>
            <person name="Rozanov A.S."/>
            <person name="Bryanskaya A.V."/>
            <person name="Peltek S.E."/>
        </authorList>
    </citation>
    <scope>NUCLEOTIDE SEQUENCE [LARGE SCALE GENOMIC DNA]</scope>
    <source>
        <strain evidence="1">SL48-SHIP-2</strain>
    </source>
</reference>
<accession>A0A540VQP0</accession>
<dbReference type="EMBL" id="VIFK01000096">
    <property type="protein sequence ID" value="TQE99080.1"/>
    <property type="molecule type" value="Genomic_DNA"/>
</dbReference>
<dbReference type="NCBIfam" id="TIGR04353">
    <property type="entry name" value="PqqD_rel_X"/>
    <property type="match status" value="1"/>
</dbReference>
<protein>
    <submittedName>
        <fullName evidence="1">HPr-rel-A system PqqD family peptide chaperone</fullName>
    </submittedName>
</protein>
<name>A0A540VQP0_9GAMM</name>
<evidence type="ECO:0000313" key="1">
    <source>
        <dbReference type="EMBL" id="TQE99080.1"/>
    </source>
</evidence>
<dbReference type="Proteomes" id="UP000315400">
    <property type="component" value="Unassembled WGS sequence"/>
</dbReference>
<dbReference type="InterPro" id="IPR027599">
    <property type="entry name" value="PqqD-rel_X"/>
</dbReference>
<sequence length="100" mass="11224">MGWMRGLPTEVRLSAPDDLLSHEWPDGIVHVFHPTTGETHLLNAFPAAVVDATAGRSRRLPELVEEFADLLDSPQDQVRRWLDRAVLELEASELVRIETG</sequence>
<dbReference type="AlphaFoldDB" id="A0A540VQP0"/>
<evidence type="ECO:0000313" key="2">
    <source>
        <dbReference type="Proteomes" id="UP000315400"/>
    </source>
</evidence>
<gene>
    <name evidence="1" type="ORF">FKY71_10525</name>
</gene>